<evidence type="ECO:0000313" key="3">
    <source>
        <dbReference type="Proteomes" id="UP001153069"/>
    </source>
</evidence>
<accession>A0A9N8E1D6</accession>
<comment type="caution">
    <text evidence="2">The sequence shown here is derived from an EMBL/GenBank/DDBJ whole genome shotgun (WGS) entry which is preliminary data.</text>
</comment>
<feature type="compositionally biased region" description="Basic and acidic residues" evidence="1">
    <location>
        <begin position="101"/>
        <end position="138"/>
    </location>
</feature>
<reference evidence="2" key="1">
    <citation type="submission" date="2020-06" db="EMBL/GenBank/DDBJ databases">
        <authorList>
            <consortium name="Plant Systems Biology data submission"/>
        </authorList>
    </citation>
    <scope>NUCLEOTIDE SEQUENCE</scope>
    <source>
        <strain evidence="2">D6</strain>
    </source>
</reference>
<protein>
    <submittedName>
        <fullName evidence="2">Uncharacterized protein</fullName>
    </submittedName>
</protein>
<organism evidence="2 3">
    <name type="scientific">Seminavis robusta</name>
    <dbReference type="NCBI Taxonomy" id="568900"/>
    <lineage>
        <taxon>Eukaryota</taxon>
        <taxon>Sar</taxon>
        <taxon>Stramenopiles</taxon>
        <taxon>Ochrophyta</taxon>
        <taxon>Bacillariophyta</taxon>
        <taxon>Bacillariophyceae</taxon>
        <taxon>Bacillariophycidae</taxon>
        <taxon>Naviculales</taxon>
        <taxon>Naviculaceae</taxon>
        <taxon>Seminavis</taxon>
    </lineage>
</organism>
<feature type="compositionally biased region" description="Basic and acidic residues" evidence="1">
    <location>
        <begin position="55"/>
        <end position="74"/>
    </location>
</feature>
<gene>
    <name evidence="2" type="ORF">SEMRO_553_G165300.1</name>
</gene>
<name>A0A9N8E1D6_9STRA</name>
<keyword evidence="3" id="KW-1185">Reference proteome</keyword>
<dbReference type="AlphaFoldDB" id="A0A9N8E1D6"/>
<dbReference type="EMBL" id="CAICTM010000552">
    <property type="protein sequence ID" value="CAB9512751.1"/>
    <property type="molecule type" value="Genomic_DNA"/>
</dbReference>
<evidence type="ECO:0000313" key="2">
    <source>
        <dbReference type="EMBL" id="CAB9512751.1"/>
    </source>
</evidence>
<feature type="region of interest" description="Disordered" evidence="1">
    <location>
        <begin position="40"/>
        <end position="156"/>
    </location>
</feature>
<sequence length="156" mass="17231">MRVFLSITAIAAVLAVAFLLLELPTRGSLRGAEQHRVLTRHTRNHAQAGVKRAAALKEKRAEKKKEARRVDRNGKTQPAYLKNDKTKAVKLGSKIKKKVQKKADEKEKEDKAGVAKKANVAEKKAGDLEKAEKVKNKASETAGKKLKKAGKEEDNK</sequence>
<evidence type="ECO:0000256" key="1">
    <source>
        <dbReference type="SAM" id="MobiDB-lite"/>
    </source>
</evidence>
<proteinExistence type="predicted"/>
<dbReference type="Proteomes" id="UP001153069">
    <property type="component" value="Unassembled WGS sequence"/>
</dbReference>